<evidence type="ECO:0000256" key="14">
    <source>
        <dbReference type="SAM" id="Phobius"/>
    </source>
</evidence>
<evidence type="ECO:0000256" key="11">
    <source>
        <dbReference type="ARBA" id="ARBA00022989"/>
    </source>
</evidence>
<dbReference type="OrthoDB" id="9809348at2"/>
<dbReference type="InterPro" id="IPR003660">
    <property type="entry name" value="HAMP_dom"/>
</dbReference>
<dbReference type="PANTHER" id="PTHR34220">
    <property type="entry name" value="SENSOR HISTIDINE KINASE YPDA"/>
    <property type="match status" value="1"/>
</dbReference>
<dbReference type="InterPro" id="IPR033479">
    <property type="entry name" value="dCache_1"/>
</dbReference>
<keyword evidence="18" id="KW-1185">Reference proteome</keyword>
<keyword evidence="7 14" id="KW-0812">Transmembrane</keyword>
<evidence type="ECO:0000259" key="16">
    <source>
        <dbReference type="PROSITE" id="PS50885"/>
    </source>
</evidence>
<comment type="subcellular location">
    <subcellularLocation>
        <location evidence="2">Cell membrane</location>
        <topology evidence="2">Multi-pass membrane protein</topology>
    </subcellularLocation>
</comment>
<organism evidence="17 18">
    <name type="scientific">Paenibacillus psychroresistens</name>
    <dbReference type="NCBI Taxonomy" id="1778678"/>
    <lineage>
        <taxon>Bacteria</taxon>
        <taxon>Bacillati</taxon>
        <taxon>Bacillota</taxon>
        <taxon>Bacilli</taxon>
        <taxon>Bacillales</taxon>
        <taxon>Paenibacillaceae</taxon>
        <taxon>Paenibacillus</taxon>
    </lineage>
</organism>
<dbReference type="GO" id="GO:0005524">
    <property type="term" value="F:ATP binding"/>
    <property type="evidence" value="ECO:0007669"/>
    <property type="project" value="UniProtKB-KW"/>
</dbReference>
<dbReference type="InterPro" id="IPR003594">
    <property type="entry name" value="HATPase_dom"/>
</dbReference>
<keyword evidence="11 14" id="KW-1133">Transmembrane helix</keyword>
<proteinExistence type="predicted"/>
<dbReference type="SUPFAM" id="SSF158472">
    <property type="entry name" value="HAMP domain-like"/>
    <property type="match status" value="1"/>
</dbReference>
<dbReference type="PANTHER" id="PTHR34220:SF7">
    <property type="entry name" value="SENSOR HISTIDINE KINASE YPDA"/>
    <property type="match status" value="1"/>
</dbReference>
<dbReference type="EC" id="2.7.13.3" evidence="3"/>
<keyword evidence="12" id="KW-0902">Two-component regulatory system</keyword>
<dbReference type="Pfam" id="PF02518">
    <property type="entry name" value="HATPase_c"/>
    <property type="match status" value="1"/>
</dbReference>
<dbReference type="KEGG" id="ppsc:EHS13_31160"/>
<name>A0A6B8RSX0_9BACL</name>
<evidence type="ECO:0000256" key="4">
    <source>
        <dbReference type="ARBA" id="ARBA00022475"/>
    </source>
</evidence>
<dbReference type="EMBL" id="CP034235">
    <property type="protein sequence ID" value="QGQ99019.1"/>
    <property type="molecule type" value="Genomic_DNA"/>
</dbReference>
<comment type="catalytic activity">
    <reaction evidence="1">
        <text>ATP + protein L-histidine = ADP + protein N-phospho-L-histidine.</text>
        <dbReference type="EC" id="2.7.13.3"/>
    </reaction>
</comment>
<evidence type="ECO:0000256" key="3">
    <source>
        <dbReference type="ARBA" id="ARBA00012438"/>
    </source>
</evidence>
<dbReference type="Pfam" id="PF06580">
    <property type="entry name" value="His_kinase"/>
    <property type="match status" value="1"/>
</dbReference>
<dbReference type="SMART" id="SM00304">
    <property type="entry name" value="HAMP"/>
    <property type="match status" value="1"/>
</dbReference>
<keyword evidence="9 17" id="KW-0418">Kinase</keyword>
<sequence length="597" mass="67226">MHIFAHAFQWFHDRRIRSKIFLVYLPLILIPLLVLGYTSSIVYSNATIEKTKKSVADTSFLIQTRLNGIITNAESCAAMLTLNLNKIISLTDLPTDDNYNLQRYTQITNQLAFALLVFPDVESAVLLDTQNQLYGTTPEIEANAEAAFASKLYEETQKTNGRNSWFPMEKRDFLVKQANEPVITLGKKIFNINTGQELGILFLNIRESSLSSVYRTNLGNGEGDYFITDVNGTVVSSLDSQSLLKPVADTELRQWIISNEERTDVQQIAAGKMLLASSTFERLGWRMVSVIPMSQLMAETERIALLILMIGVVCFIFAVSAAGILSKLISNPIIKLSKSMKRFSEGNLNVVMEVNSKDEMGLMASGFNTMNRTISQLLTNIKLEQKKKREYELALIQAQIKPHFLYNTLDVIYALSELGRVKDVQKTTKALADFYRVTLSKGKDSITIEEEMRNVKDYLAIQQIRYSDVFDYTIDVDNAVLKHSILKLTLQPLVENAIYHGLKEKGEMGALVVKAYLEDEWIKLQIIDNGVGMDADKLAEVLQTNESGQAQGMSYGLHNVDHRLRLYFGEDYGLIIDSERGKGTVVTVRIPLDFQGE</sequence>
<dbReference type="GO" id="GO:0005886">
    <property type="term" value="C:plasma membrane"/>
    <property type="evidence" value="ECO:0007669"/>
    <property type="project" value="UniProtKB-SubCell"/>
</dbReference>
<dbReference type="GO" id="GO:0000155">
    <property type="term" value="F:phosphorelay sensor kinase activity"/>
    <property type="evidence" value="ECO:0007669"/>
    <property type="project" value="InterPro"/>
</dbReference>
<dbReference type="InterPro" id="IPR036890">
    <property type="entry name" value="HATPase_C_sf"/>
</dbReference>
<evidence type="ECO:0000256" key="8">
    <source>
        <dbReference type="ARBA" id="ARBA00022741"/>
    </source>
</evidence>
<evidence type="ECO:0000256" key="5">
    <source>
        <dbReference type="ARBA" id="ARBA00022553"/>
    </source>
</evidence>
<evidence type="ECO:0000256" key="1">
    <source>
        <dbReference type="ARBA" id="ARBA00000085"/>
    </source>
</evidence>
<evidence type="ECO:0000256" key="13">
    <source>
        <dbReference type="ARBA" id="ARBA00023136"/>
    </source>
</evidence>
<evidence type="ECO:0000256" key="12">
    <source>
        <dbReference type="ARBA" id="ARBA00023012"/>
    </source>
</evidence>
<dbReference type="AlphaFoldDB" id="A0A6B8RSX0"/>
<accession>A0A6B8RSX0</accession>
<evidence type="ECO:0000256" key="10">
    <source>
        <dbReference type="ARBA" id="ARBA00022840"/>
    </source>
</evidence>
<dbReference type="SUPFAM" id="SSF55874">
    <property type="entry name" value="ATPase domain of HSP90 chaperone/DNA topoisomerase II/histidine kinase"/>
    <property type="match status" value="1"/>
</dbReference>
<dbReference type="RefSeq" id="WP_155704127.1">
    <property type="nucleotide sequence ID" value="NZ_CP034235.1"/>
</dbReference>
<dbReference type="PROSITE" id="PS50109">
    <property type="entry name" value="HIS_KIN"/>
    <property type="match status" value="1"/>
</dbReference>
<dbReference type="Pfam" id="PF00672">
    <property type="entry name" value="HAMP"/>
    <property type="match status" value="1"/>
</dbReference>
<feature type="domain" description="HAMP" evidence="16">
    <location>
        <begin position="327"/>
        <end position="379"/>
    </location>
</feature>
<keyword evidence="13 14" id="KW-0472">Membrane</keyword>
<dbReference type="InterPro" id="IPR010559">
    <property type="entry name" value="Sig_transdc_His_kin_internal"/>
</dbReference>
<evidence type="ECO:0000259" key="15">
    <source>
        <dbReference type="PROSITE" id="PS50109"/>
    </source>
</evidence>
<dbReference type="Gene3D" id="6.10.340.10">
    <property type="match status" value="1"/>
</dbReference>
<dbReference type="Gene3D" id="3.30.565.10">
    <property type="entry name" value="Histidine kinase-like ATPase, C-terminal domain"/>
    <property type="match status" value="1"/>
</dbReference>
<dbReference type="PROSITE" id="PS50885">
    <property type="entry name" value="HAMP"/>
    <property type="match status" value="1"/>
</dbReference>
<evidence type="ECO:0000256" key="2">
    <source>
        <dbReference type="ARBA" id="ARBA00004651"/>
    </source>
</evidence>
<protein>
    <recommendedName>
        <fullName evidence="3">histidine kinase</fullName>
        <ecNumber evidence="3">2.7.13.3</ecNumber>
    </recommendedName>
</protein>
<evidence type="ECO:0000313" key="18">
    <source>
        <dbReference type="Proteomes" id="UP000426246"/>
    </source>
</evidence>
<keyword evidence="8" id="KW-0547">Nucleotide-binding</keyword>
<dbReference type="InterPro" id="IPR050640">
    <property type="entry name" value="Bact_2-comp_sensor_kinase"/>
</dbReference>
<dbReference type="CDD" id="cd06225">
    <property type="entry name" value="HAMP"/>
    <property type="match status" value="1"/>
</dbReference>
<keyword evidence="6" id="KW-0808">Transferase</keyword>
<keyword evidence="4" id="KW-1003">Cell membrane</keyword>
<evidence type="ECO:0000313" key="17">
    <source>
        <dbReference type="EMBL" id="QGQ99019.1"/>
    </source>
</evidence>
<evidence type="ECO:0000256" key="7">
    <source>
        <dbReference type="ARBA" id="ARBA00022692"/>
    </source>
</evidence>
<feature type="transmembrane region" description="Helical" evidence="14">
    <location>
        <begin position="21"/>
        <end position="43"/>
    </location>
</feature>
<gene>
    <name evidence="17" type="ORF">EHS13_31160</name>
</gene>
<evidence type="ECO:0000256" key="9">
    <source>
        <dbReference type="ARBA" id="ARBA00022777"/>
    </source>
</evidence>
<keyword evidence="10" id="KW-0067">ATP-binding</keyword>
<dbReference type="SMART" id="SM00387">
    <property type="entry name" value="HATPase_c"/>
    <property type="match status" value="1"/>
</dbReference>
<feature type="domain" description="Histidine kinase" evidence="15">
    <location>
        <begin position="486"/>
        <end position="594"/>
    </location>
</feature>
<keyword evidence="5" id="KW-0597">Phosphoprotein</keyword>
<dbReference type="InterPro" id="IPR005467">
    <property type="entry name" value="His_kinase_dom"/>
</dbReference>
<reference evidence="18" key="1">
    <citation type="submission" date="2018-11" db="EMBL/GenBank/DDBJ databases">
        <title>Complete genome sequence of Paenibacillus sp. ML311-T8.</title>
        <authorList>
            <person name="Nam Y.-D."/>
            <person name="Kang J."/>
            <person name="Chung W.-H."/>
            <person name="Park Y.S."/>
        </authorList>
    </citation>
    <scope>NUCLEOTIDE SEQUENCE [LARGE SCALE GENOMIC DNA]</scope>
    <source>
        <strain evidence="18">ML311-T8</strain>
    </source>
</reference>
<dbReference type="Gene3D" id="3.30.450.20">
    <property type="entry name" value="PAS domain"/>
    <property type="match status" value="2"/>
</dbReference>
<dbReference type="Pfam" id="PF02743">
    <property type="entry name" value="dCache_1"/>
    <property type="match status" value="1"/>
</dbReference>
<dbReference type="Proteomes" id="UP000426246">
    <property type="component" value="Chromosome"/>
</dbReference>
<feature type="transmembrane region" description="Helical" evidence="14">
    <location>
        <begin position="303"/>
        <end position="325"/>
    </location>
</feature>
<evidence type="ECO:0000256" key="6">
    <source>
        <dbReference type="ARBA" id="ARBA00022679"/>
    </source>
</evidence>